<sequence>MSHLQSKVRNSRWEPKMGTTEQAGQRPIQSTLVYAVYRYSLEPHERISIDYAQRIMVKYRRKKHAECLLHFFEDRMVFQKAKSQENSPFRTWVGYKELLGFRRDLKYKTMFVMLINSEVSHARYYEVYRCKNKEDIHMVEQCVRRAMEDPEGLLRSEDQSGPVQAALRTTSASPVQKERFGISDKEDTIGLTPNNLRSKSTSPIIALMDDTVKEGSSLVTPVTRKVMNATPGLHSPAGIRKQTCDRSISPVSTMPMARLSFSDQLSSINETVEPRPQRVTLVSSTPPGIPSSFPVYQNGYPNGPDKTRTIPVGSKTGGAQSTDLPYLQKYHSDFAEQQVVLPIMSPSEPNETKLTSVTYSGGYPVSKNSVPTSGPVRYISVPYEPALLSLDARPDSRDSDDTHLIRNEQPVYLESQPVRFSGSHSDRVDEKPIWSQATIPIYYENENPEKVYSQVSSNNMLRPQPFEPTQLVEASPKPVREVGPTFIHPEVYLNNVDEPKNYKQAPSKLEQIKLPTPVNGTIDSGYGDASCWSNDVADDIVTAIPISLRSSPDNLPDRFSVHRIDSPRGGLSQTAKLLCVSMPALNSIPWNSPAEFNRKNLGSLSDVTYVNNNDITDFFSNKSGPVYLYAARQPSVGNMQSSSP</sequence>
<accession>A0A8E0RMN9</accession>
<feature type="region of interest" description="Disordered" evidence="1">
    <location>
        <begin position="1"/>
        <end position="24"/>
    </location>
</feature>
<organism evidence="3 4">
    <name type="scientific">Fasciolopsis buskii</name>
    <dbReference type="NCBI Taxonomy" id="27845"/>
    <lineage>
        <taxon>Eukaryota</taxon>
        <taxon>Metazoa</taxon>
        <taxon>Spiralia</taxon>
        <taxon>Lophotrochozoa</taxon>
        <taxon>Platyhelminthes</taxon>
        <taxon>Trematoda</taxon>
        <taxon>Digenea</taxon>
        <taxon>Plagiorchiida</taxon>
        <taxon>Echinostomata</taxon>
        <taxon>Echinostomatoidea</taxon>
        <taxon>Fasciolidae</taxon>
        <taxon>Fasciolopsis</taxon>
    </lineage>
</organism>
<dbReference type="Proteomes" id="UP000728185">
    <property type="component" value="Unassembled WGS sequence"/>
</dbReference>
<name>A0A8E0RMN9_9TREM</name>
<comment type="caution">
    <text evidence="3">The sequence shown here is derived from an EMBL/GenBank/DDBJ whole genome shotgun (WGS) entry which is preliminary data.</text>
</comment>
<keyword evidence="4" id="KW-1185">Reference proteome</keyword>
<dbReference type="EMBL" id="LUCM01008714">
    <property type="protein sequence ID" value="KAA0188009.1"/>
    <property type="molecule type" value="Genomic_DNA"/>
</dbReference>
<evidence type="ECO:0000256" key="1">
    <source>
        <dbReference type="SAM" id="MobiDB-lite"/>
    </source>
</evidence>
<protein>
    <recommendedName>
        <fullName evidence="2">Trematode PH-like domain-containing protein</fullName>
    </recommendedName>
</protein>
<dbReference type="OrthoDB" id="6245487at2759"/>
<evidence type="ECO:0000259" key="2">
    <source>
        <dbReference type="Pfam" id="PF25356"/>
    </source>
</evidence>
<dbReference type="AlphaFoldDB" id="A0A8E0RMN9"/>
<dbReference type="Pfam" id="PF25356">
    <property type="entry name" value="PH_trem"/>
    <property type="match status" value="1"/>
</dbReference>
<reference evidence="3" key="1">
    <citation type="submission" date="2019-05" db="EMBL/GenBank/DDBJ databases">
        <title>Annotation for the trematode Fasciolopsis buski.</title>
        <authorList>
            <person name="Choi Y.-J."/>
        </authorList>
    </citation>
    <scope>NUCLEOTIDE SEQUENCE</scope>
    <source>
        <strain evidence="3">HT</strain>
        <tissue evidence="3">Whole worm</tissue>
    </source>
</reference>
<feature type="domain" description="Trematode PH-like" evidence="2">
    <location>
        <begin position="25"/>
        <end position="151"/>
    </location>
</feature>
<proteinExistence type="predicted"/>
<gene>
    <name evidence="3" type="ORF">FBUS_03623</name>
</gene>
<dbReference type="InterPro" id="IPR057376">
    <property type="entry name" value="PH_trem"/>
</dbReference>
<evidence type="ECO:0000313" key="3">
    <source>
        <dbReference type="EMBL" id="KAA0188009.1"/>
    </source>
</evidence>
<evidence type="ECO:0000313" key="4">
    <source>
        <dbReference type="Proteomes" id="UP000728185"/>
    </source>
</evidence>